<dbReference type="Proteomes" id="UP000593577">
    <property type="component" value="Unassembled WGS sequence"/>
</dbReference>
<reference evidence="1 2" key="1">
    <citation type="journal article" date="2019" name="Genome Biol. Evol.">
        <title>Insights into the evolution of the New World diploid cottons (Gossypium, subgenus Houzingenia) based on genome sequencing.</title>
        <authorList>
            <person name="Grover C.E."/>
            <person name="Arick M.A. 2nd"/>
            <person name="Thrash A."/>
            <person name="Conover J.L."/>
            <person name="Sanders W.S."/>
            <person name="Peterson D.G."/>
            <person name="Frelichowski J.E."/>
            <person name="Scheffler J.A."/>
            <person name="Scheffler B.E."/>
            <person name="Wendel J.F."/>
        </authorList>
    </citation>
    <scope>NUCLEOTIDE SEQUENCE [LARGE SCALE GENOMIC DNA]</scope>
    <source>
        <strain evidence="1">185</strain>
        <tissue evidence="1">Leaf</tissue>
    </source>
</reference>
<name>A0A7J8XEI5_GOSAI</name>
<dbReference type="AlphaFoldDB" id="A0A7J8XEI5"/>
<sequence>MERVPFCGRSVDMHHGPPFCHRSGFQEGCTRR</sequence>
<evidence type="ECO:0000313" key="1">
    <source>
        <dbReference type="EMBL" id="MBA0685701.1"/>
    </source>
</evidence>
<proteinExistence type="predicted"/>
<gene>
    <name evidence="1" type="ORF">Goari_013352</name>
</gene>
<comment type="caution">
    <text evidence="1">The sequence shown here is derived from an EMBL/GenBank/DDBJ whole genome shotgun (WGS) entry which is preliminary data.</text>
</comment>
<organism evidence="1 2">
    <name type="scientific">Gossypium aridum</name>
    <name type="common">American cotton</name>
    <name type="synonym">Erioxylum aridum</name>
    <dbReference type="NCBI Taxonomy" id="34290"/>
    <lineage>
        <taxon>Eukaryota</taxon>
        <taxon>Viridiplantae</taxon>
        <taxon>Streptophyta</taxon>
        <taxon>Embryophyta</taxon>
        <taxon>Tracheophyta</taxon>
        <taxon>Spermatophyta</taxon>
        <taxon>Magnoliopsida</taxon>
        <taxon>eudicotyledons</taxon>
        <taxon>Gunneridae</taxon>
        <taxon>Pentapetalae</taxon>
        <taxon>rosids</taxon>
        <taxon>malvids</taxon>
        <taxon>Malvales</taxon>
        <taxon>Malvaceae</taxon>
        <taxon>Malvoideae</taxon>
        <taxon>Gossypium</taxon>
    </lineage>
</organism>
<protein>
    <submittedName>
        <fullName evidence="1">Uncharacterized protein</fullName>
    </submittedName>
</protein>
<accession>A0A7J8XEI5</accession>
<dbReference type="EMBL" id="JABFAA010000007">
    <property type="protein sequence ID" value="MBA0685701.1"/>
    <property type="molecule type" value="Genomic_DNA"/>
</dbReference>
<evidence type="ECO:0000313" key="2">
    <source>
        <dbReference type="Proteomes" id="UP000593577"/>
    </source>
</evidence>
<keyword evidence="2" id="KW-1185">Reference proteome</keyword>